<dbReference type="SUPFAM" id="SSF56784">
    <property type="entry name" value="HAD-like"/>
    <property type="match status" value="1"/>
</dbReference>
<dbReference type="PANTHER" id="PTHR46193:SF18">
    <property type="entry name" value="HEXITOL PHOSPHATASE B"/>
    <property type="match status" value="1"/>
</dbReference>
<dbReference type="PANTHER" id="PTHR46193">
    <property type="entry name" value="6-PHOSPHOGLUCONATE PHOSPHATASE"/>
    <property type="match status" value="1"/>
</dbReference>
<proteinExistence type="inferred from homology"/>
<keyword evidence="6" id="KW-0413">Isomerase</keyword>
<reference evidence="11 12" key="1">
    <citation type="submission" date="2020-10" db="EMBL/GenBank/DDBJ databases">
        <title>Ca. Dormibacterota MAGs.</title>
        <authorList>
            <person name="Montgomery K."/>
        </authorList>
    </citation>
    <scope>NUCLEOTIDE SEQUENCE [LARGE SCALE GENOMIC DNA]</scope>
    <source>
        <strain evidence="11">SC8812_S17_18</strain>
    </source>
</reference>
<evidence type="ECO:0000256" key="5">
    <source>
        <dbReference type="ARBA" id="ARBA00022842"/>
    </source>
</evidence>
<dbReference type="GO" id="GO:0016787">
    <property type="term" value="F:hydrolase activity"/>
    <property type="evidence" value="ECO:0007669"/>
    <property type="project" value="UniProtKB-KW"/>
</dbReference>
<dbReference type="EMBL" id="JAEKNS010000121">
    <property type="protein sequence ID" value="MBJ7595482.1"/>
    <property type="molecule type" value="Genomic_DNA"/>
</dbReference>
<keyword evidence="5" id="KW-0460">Magnesium</keyword>
<sequence>MTSVPPLAAPPARRVDTRVLGLPDNVRGCLFDLDGVLTQTAKVHAAAWKEMFDAYLRDGAQRSGASFVPFDAVGDYDEFVDGKPRADGTRSFLTSRHIELPEGKADDPPDAETIAGLGNRKNVIVLRKIEADGVEVYDGSVRYVRAVRDAGLRRAVVSSSANCQQVLAAAGIEDLFEARIDGVVITRDHLKGKPAPDAFLAGARALDVAPAEAAVFEDALAGVEAGRAGRFGFVVGVDRADQAEQLRAHGADVVVKDLAELLEAP</sequence>
<evidence type="ECO:0000256" key="8">
    <source>
        <dbReference type="ARBA" id="ARBA00044926"/>
    </source>
</evidence>
<dbReference type="SFLD" id="SFLDG01129">
    <property type="entry name" value="C1.5:_HAD__Beta-PGM__Phosphata"/>
    <property type="match status" value="1"/>
</dbReference>
<protein>
    <recommendedName>
        <fullName evidence="10">Beta-phosphoglucomutase</fullName>
        <ecNumber evidence="9">5.4.2.6</ecNumber>
    </recommendedName>
</protein>
<dbReference type="InterPro" id="IPR023198">
    <property type="entry name" value="PGP-like_dom2"/>
</dbReference>
<dbReference type="InterPro" id="IPR010976">
    <property type="entry name" value="B-phosphoglucomutase_hydrolase"/>
</dbReference>
<dbReference type="Gene3D" id="1.10.150.240">
    <property type="entry name" value="Putative phosphatase, domain 2"/>
    <property type="match status" value="1"/>
</dbReference>
<dbReference type="GO" id="GO:0008801">
    <property type="term" value="F:beta-phosphoglucomutase activity"/>
    <property type="evidence" value="ECO:0007669"/>
    <property type="project" value="UniProtKB-EC"/>
</dbReference>
<dbReference type="InterPro" id="IPR023214">
    <property type="entry name" value="HAD_sf"/>
</dbReference>
<keyword evidence="11" id="KW-0378">Hydrolase</keyword>
<dbReference type="InterPro" id="IPR036412">
    <property type="entry name" value="HAD-like_sf"/>
</dbReference>
<keyword evidence="7" id="KW-0119">Carbohydrate metabolism</keyword>
<accession>A0A934JV10</accession>
<dbReference type="Gene3D" id="3.40.50.1000">
    <property type="entry name" value="HAD superfamily/HAD-like"/>
    <property type="match status" value="1"/>
</dbReference>
<gene>
    <name evidence="11" type="ORF">JF886_11610</name>
</gene>
<evidence type="ECO:0000256" key="7">
    <source>
        <dbReference type="ARBA" id="ARBA00023277"/>
    </source>
</evidence>
<dbReference type="InterPro" id="IPR006439">
    <property type="entry name" value="HAD-SF_hydro_IA"/>
</dbReference>
<comment type="cofactor">
    <cofactor evidence="1">
        <name>Mg(2+)</name>
        <dbReference type="ChEBI" id="CHEBI:18420"/>
    </cofactor>
</comment>
<dbReference type="AlphaFoldDB" id="A0A934JV10"/>
<comment type="similarity">
    <text evidence="2">Belongs to the HAD-like hydrolase superfamily. CbbY/CbbZ/Gph/YieH family.</text>
</comment>
<evidence type="ECO:0000256" key="3">
    <source>
        <dbReference type="ARBA" id="ARBA00022553"/>
    </source>
</evidence>
<dbReference type="EC" id="5.4.2.6" evidence="9"/>
<evidence type="ECO:0000256" key="10">
    <source>
        <dbReference type="ARBA" id="ARBA00044991"/>
    </source>
</evidence>
<dbReference type="SFLD" id="SFLDS00003">
    <property type="entry name" value="Haloacid_Dehalogenase"/>
    <property type="match status" value="1"/>
</dbReference>
<evidence type="ECO:0000256" key="4">
    <source>
        <dbReference type="ARBA" id="ARBA00022723"/>
    </source>
</evidence>
<evidence type="ECO:0000313" key="11">
    <source>
        <dbReference type="EMBL" id="MBJ7595482.1"/>
    </source>
</evidence>
<organism evidence="11 12">
    <name type="scientific">Candidatus Aeolococcus gillhamiae</name>
    <dbReference type="NCBI Taxonomy" id="3127015"/>
    <lineage>
        <taxon>Bacteria</taxon>
        <taxon>Bacillati</taxon>
        <taxon>Candidatus Dormiibacterota</taxon>
        <taxon>Candidatus Dormibacteria</taxon>
        <taxon>Candidatus Aeolococcales</taxon>
        <taxon>Candidatus Aeolococcaceae</taxon>
        <taxon>Candidatus Aeolococcus</taxon>
    </lineage>
</organism>
<evidence type="ECO:0000256" key="6">
    <source>
        <dbReference type="ARBA" id="ARBA00023235"/>
    </source>
</evidence>
<evidence type="ECO:0000256" key="1">
    <source>
        <dbReference type="ARBA" id="ARBA00001946"/>
    </source>
</evidence>
<name>A0A934JV10_9BACT</name>
<comment type="caution">
    <text evidence="11">The sequence shown here is derived from an EMBL/GenBank/DDBJ whole genome shotgun (WGS) entry which is preliminary data.</text>
</comment>
<evidence type="ECO:0000256" key="9">
    <source>
        <dbReference type="ARBA" id="ARBA00044968"/>
    </source>
</evidence>
<dbReference type="NCBIfam" id="TIGR01509">
    <property type="entry name" value="HAD-SF-IA-v3"/>
    <property type="match status" value="1"/>
</dbReference>
<dbReference type="Proteomes" id="UP000606991">
    <property type="component" value="Unassembled WGS sequence"/>
</dbReference>
<dbReference type="InterPro" id="IPR051600">
    <property type="entry name" value="Beta-PGM-like"/>
</dbReference>
<dbReference type="GO" id="GO:0046872">
    <property type="term" value="F:metal ion binding"/>
    <property type="evidence" value="ECO:0007669"/>
    <property type="project" value="UniProtKB-KW"/>
</dbReference>
<dbReference type="NCBIfam" id="TIGR02009">
    <property type="entry name" value="PGMB-YQAB-SF"/>
    <property type="match status" value="1"/>
</dbReference>
<keyword evidence="4" id="KW-0479">Metal-binding</keyword>
<evidence type="ECO:0000256" key="2">
    <source>
        <dbReference type="ARBA" id="ARBA00006171"/>
    </source>
</evidence>
<keyword evidence="3" id="KW-0597">Phosphoprotein</keyword>
<evidence type="ECO:0000313" key="12">
    <source>
        <dbReference type="Proteomes" id="UP000606991"/>
    </source>
</evidence>
<dbReference type="Pfam" id="PF00702">
    <property type="entry name" value="Hydrolase"/>
    <property type="match status" value="1"/>
</dbReference>
<comment type="catalytic activity">
    <reaction evidence="8">
        <text>beta-D-glucose 1-phosphate = beta-D-glucose 6-phosphate</text>
        <dbReference type="Rhea" id="RHEA:20113"/>
        <dbReference type="ChEBI" id="CHEBI:57684"/>
        <dbReference type="ChEBI" id="CHEBI:58247"/>
        <dbReference type="EC" id="5.4.2.6"/>
    </reaction>
</comment>